<dbReference type="AlphaFoldDB" id="A0A2I9CY99"/>
<protein>
    <submittedName>
        <fullName evidence="4">Twin-arginine translocation pathway signal</fullName>
    </submittedName>
</protein>
<dbReference type="GO" id="GO:0046872">
    <property type="term" value="F:metal ion binding"/>
    <property type="evidence" value="ECO:0007669"/>
    <property type="project" value="UniProtKB-KW"/>
</dbReference>
<sequence>MGAVYAARGGCTFWGTAPLTRGGYRAGMDASPPSPPNPLRRRVLRGLLGGGLAVGALGGAGLAQAARFGVVRERVTLPGLRAPLRVAFLTDLHYGLYVFAPQVRAWVDAANAERPDLILLGGDMLDIRSDADPAPLLAELARLRAPLGVFGVWGNHDYDSFGRGDTRRGGRARPDWARRRAGLTDAFARAGVPILLNAGRAVRDDLWVGGVDDLWQDETDPAAALAGAGERATLLLSHNPDLLPDLPGPVGLVLCGHTHGGQVRFPFVGAPVVPSRYGQRYAMGWVRGAYGTPAYVSRGLGTSGVPFRNLCEPELTLLTLEG</sequence>
<keyword evidence="2" id="KW-0378">Hydrolase</keyword>
<evidence type="ECO:0000313" key="4">
    <source>
        <dbReference type="EMBL" id="GBF07113.1"/>
    </source>
</evidence>
<dbReference type="SUPFAM" id="SSF56300">
    <property type="entry name" value="Metallo-dependent phosphatases"/>
    <property type="match status" value="1"/>
</dbReference>
<feature type="domain" description="Calcineurin-like phosphoesterase" evidence="3">
    <location>
        <begin position="84"/>
        <end position="260"/>
    </location>
</feature>
<dbReference type="GO" id="GO:0008758">
    <property type="term" value="F:UDP-2,3-diacylglucosamine hydrolase activity"/>
    <property type="evidence" value="ECO:0007669"/>
    <property type="project" value="TreeGrafter"/>
</dbReference>
<dbReference type="Proteomes" id="UP000236569">
    <property type="component" value="Unassembled WGS sequence"/>
</dbReference>
<evidence type="ECO:0000256" key="2">
    <source>
        <dbReference type="ARBA" id="ARBA00022801"/>
    </source>
</evidence>
<evidence type="ECO:0000256" key="1">
    <source>
        <dbReference type="ARBA" id="ARBA00022723"/>
    </source>
</evidence>
<dbReference type="Pfam" id="PF00149">
    <property type="entry name" value="Metallophos"/>
    <property type="match status" value="1"/>
</dbReference>
<dbReference type="GO" id="GO:0009245">
    <property type="term" value="P:lipid A biosynthetic process"/>
    <property type="evidence" value="ECO:0007669"/>
    <property type="project" value="TreeGrafter"/>
</dbReference>
<dbReference type="GO" id="GO:0016020">
    <property type="term" value="C:membrane"/>
    <property type="evidence" value="ECO:0007669"/>
    <property type="project" value="GOC"/>
</dbReference>
<evidence type="ECO:0000259" key="3">
    <source>
        <dbReference type="Pfam" id="PF00149"/>
    </source>
</evidence>
<dbReference type="EMBL" id="BFAG01000012">
    <property type="protein sequence ID" value="GBF07113.1"/>
    <property type="molecule type" value="Genomic_DNA"/>
</dbReference>
<gene>
    <name evidence="4" type="ORF">DAERI_120106</name>
</gene>
<proteinExistence type="predicted"/>
<dbReference type="Gene3D" id="3.60.21.10">
    <property type="match status" value="1"/>
</dbReference>
<dbReference type="InterPro" id="IPR051158">
    <property type="entry name" value="Metallophosphoesterase_sf"/>
</dbReference>
<keyword evidence="5" id="KW-1185">Reference proteome</keyword>
<dbReference type="PANTHER" id="PTHR31302">
    <property type="entry name" value="TRANSMEMBRANE PROTEIN WITH METALLOPHOSPHOESTERASE DOMAIN-RELATED"/>
    <property type="match status" value="1"/>
</dbReference>
<dbReference type="CDD" id="cd07385">
    <property type="entry name" value="MPP_YkuE_C"/>
    <property type="match status" value="1"/>
</dbReference>
<accession>A0A2I9CY99</accession>
<reference evidence="5" key="1">
    <citation type="submission" date="2018-01" db="EMBL/GenBank/DDBJ databases">
        <title>Draft Genome Sequence of the Radioresistant Bacterium Deinococcus aerius TR0125, Isolated from the Higher Atmosphere above Japan.</title>
        <authorList>
            <person name="Satoh K."/>
            <person name="Arai H."/>
            <person name="Sanzen T."/>
            <person name="Kawaguchi Y."/>
            <person name="Hayashi H."/>
            <person name="Yokobori S."/>
            <person name="Yamagishi A."/>
            <person name="Oono Y."/>
            <person name="Narumi I."/>
        </authorList>
    </citation>
    <scope>NUCLEOTIDE SEQUENCE [LARGE SCALE GENOMIC DNA]</scope>
    <source>
        <strain evidence="5">TR0125</strain>
    </source>
</reference>
<dbReference type="PANTHER" id="PTHR31302:SF31">
    <property type="entry name" value="PHOSPHODIESTERASE YAEI"/>
    <property type="match status" value="1"/>
</dbReference>
<dbReference type="InterPro" id="IPR029052">
    <property type="entry name" value="Metallo-depent_PP-like"/>
</dbReference>
<keyword evidence="1" id="KW-0479">Metal-binding</keyword>
<name>A0A2I9CY99_9DEIO</name>
<comment type="caution">
    <text evidence="4">The sequence shown here is derived from an EMBL/GenBank/DDBJ whole genome shotgun (WGS) entry which is preliminary data.</text>
</comment>
<evidence type="ECO:0000313" key="5">
    <source>
        <dbReference type="Proteomes" id="UP000236569"/>
    </source>
</evidence>
<organism evidence="4 5">
    <name type="scientific">Deinococcus aerius</name>
    <dbReference type="NCBI Taxonomy" id="200253"/>
    <lineage>
        <taxon>Bacteria</taxon>
        <taxon>Thermotogati</taxon>
        <taxon>Deinococcota</taxon>
        <taxon>Deinococci</taxon>
        <taxon>Deinococcales</taxon>
        <taxon>Deinococcaceae</taxon>
        <taxon>Deinococcus</taxon>
    </lineage>
</organism>
<dbReference type="InterPro" id="IPR004843">
    <property type="entry name" value="Calcineurin-like_PHP"/>
</dbReference>